<sequence>MGDPKSKVTNPILDFKTLYQQVVTMIKEGNLKFNTISEELKNAFLKFNDSYHNEQLELISNLSKIQDLPEEMDNVVKKYPWFDTLPDHMLKEIGSHIVEEKDKSAFVATGERVHTLFQADRLSPCFLQYVAYGKQDEAENLFTRFKQEEKKQELLCKPGTFTDYSHREFSCTAYEYAYWAKDKHMCRMLEKQMDDNTKSQMLKRCEDIEKNGLTYKQNGVEVKGSKHFDFTPLKTALKNYIDGYDNWYKTNNWTAMKAAWMQVGMAQRELPVHVINEYCRKDRSFDPAPKFNEDSLPREVAFYNYQTGRAEVLFPLQAIATSGLGVDFALYRGAGGRVRVGESRGGTRSVPIDLA</sequence>
<evidence type="ECO:0000313" key="1">
    <source>
        <dbReference type="EMBL" id="KTD63393.1"/>
    </source>
</evidence>
<dbReference type="EMBL" id="LNYX01000018">
    <property type="protein sequence ID" value="KTD63393.1"/>
    <property type="molecule type" value="Genomic_DNA"/>
</dbReference>
<protein>
    <submittedName>
        <fullName evidence="1">Uncharacterized protein</fullName>
    </submittedName>
</protein>
<accession>A0A0W0Z2N9</accession>
<gene>
    <name evidence="1" type="ORF">Lspi_1668</name>
</gene>
<proteinExistence type="predicted"/>
<feature type="non-terminal residue" evidence="1">
    <location>
        <position position="355"/>
    </location>
</feature>
<dbReference type="AlphaFoldDB" id="A0A0W0Z2N9"/>
<dbReference type="Proteomes" id="UP000054877">
    <property type="component" value="Unassembled WGS sequence"/>
</dbReference>
<dbReference type="PATRIC" id="fig|452.5.peg.1832"/>
<name>A0A0W0Z2N9_LEGSP</name>
<evidence type="ECO:0000313" key="2">
    <source>
        <dbReference type="Proteomes" id="UP000054877"/>
    </source>
</evidence>
<keyword evidence="2" id="KW-1185">Reference proteome</keyword>
<reference evidence="1 2" key="1">
    <citation type="submission" date="2015-11" db="EMBL/GenBank/DDBJ databases">
        <title>Genomic analysis of 38 Legionella species identifies large and diverse effector repertoires.</title>
        <authorList>
            <person name="Burstein D."/>
            <person name="Amaro F."/>
            <person name="Zusman T."/>
            <person name="Lifshitz Z."/>
            <person name="Cohen O."/>
            <person name="Gilbert J.A."/>
            <person name="Pupko T."/>
            <person name="Shuman H.A."/>
            <person name="Segal G."/>
        </authorList>
    </citation>
    <scope>NUCLEOTIDE SEQUENCE [LARGE SCALE GENOMIC DNA]</scope>
    <source>
        <strain evidence="1 2">Mt.St.Helens-9</strain>
    </source>
</reference>
<organism evidence="1 2">
    <name type="scientific">Legionella spiritensis</name>
    <dbReference type="NCBI Taxonomy" id="452"/>
    <lineage>
        <taxon>Bacteria</taxon>
        <taxon>Pseudomonadati</taxon>
        <taxon>Pseudomonadota</taxon>
        <taxon>Gammaproteobacteria</taxon>
        <taxon>Legionellales</taxon>
        <taxon>Legionellaceae</taxon>
        <taxon>Legionella</taxon>
    </lineage>
</organism>
<comment type="caution">
    <text evidence="1">The sequence shown here is derived from an EMBL/GenBank/DDBJ whole genome shotgun (WGS) entry which is preliminary data.</text>
</comment>